<comment type="function">
    <text evidence="9">Plasma membrane transporter mediating the uptake by cells of the water soluble vitamin B2/riboflavin that plays a key role in biochemical oxidation-reduction reactions of the carbohydrate, lipid, and amino acid metabolism.</text>
</comment>
<dbReference type="PANTHER" id="PTHR12929">
    <property type="entry name" value="SOLUTE CARRIER FAMILY 52"/>
    <property type="match status" value="1"/>
</dbReference>
<name>A0A914E4I9_9BILA</name>
<feature type="transmembrane region" description="Helical" evidence="9">
    <location>
        <begin position="277"/>
        <end position="299"/>
    </location>
</feature>
<evidence type="ECO:0000256" key="8">
    <source>
        <dbReference type="ARBA" id="ARBA00023136"/>
    </source>
</evidence>
<evidence type="ECO:0000256" key="1">
    <source>
        <dbReference type="ARBA" id="ARBA00000215"/>
    </source>
</evidence>
<evidence type="ECO:0000313" key="12">
    <source>
        <dbReference type="WBParaSite" id="ACRNAN_scaffold5644.g17638.t1"/>
    </source>
</evidence>
<protein>
    <recommendedName>
        <fullName evidence="9">Riboflavin transporter</fullName>
    </recommendedName>
</protein>
<organism evidence="11 12">
    <name type="scientific">Acrobeloides nanus</name>
    <dbReference type="NCBI Taxonomy" id="290746"/>
    <lineage>
        <taxon>Eukaryota</taxon>
        <taxon>Metazoa</taxon>
        <taxon>Ecdysozoa</taxon>
        <taxon>Nematoda</taxon>
        <taxon>Chromadorea</taxon>
        <taxon>Rhabditida</taxon>
        <taxon>Tylenchina</taxon>
        <taxon>Cephalobomorpha</taxon>
        <taxon>Cephaloboidea</taxon>
        <taxon>Cephalobidae</taxon>
        <taxon>Acrobeloides</taxon>
    </lineage>
</organism>
<keyword evidence="8 9" id="KW-0472">Membrane</keyword>
<dbReference type="SUPFAM" id="SSF103473">
    <property type="entry name" value="MFS general substrate transporter"/>
    <property type="match status" value="1"/>
</dbReference>
<evidence type="ECO:0000313" key="11">
    <source>
        <dbReference type="Proteomes" id="UP000887540"/>
    </source>
</evidence>
<feature type="transmembrane region" description="Helical" evidence="9">
    <location>
        <begin position="74"/>
        <end position="95"/>
    </location>
</feature>
<sequence>MLNPLIYVLVAMFGSSAWISTNSVWMQLPLMTPTLPEGWNLPSYLVVIIQLGCIAPLIYTILHKCTNLPIPKAPIILVLMIVCTLTNLALAFFWYKTGTVFGGEHSVALIIIMFFMAMANATTDVLFLPYMSSFHQIYLTAYFVGMGFSALIPSLVALIQGSNNYECERYNSTSPYQAHYTAPKFGIRTYNLIMFGWLCITIVSFIFLHWFRHILEKSSMFNEKSQTNREINGLKPTCADEIDPTPSNDDQNIERIPKTSEESENENDKHGRISIRYWTFLIILLVINAQMNGVIPSISSFATLPYSQQTYHLALTISYGAQPFGGLISMWIRPKSITIFLVLTIITSGFTGIVVLLAAQSPTPLLHHSFWGAFISIVASVGASFGQCYLRSAITAAVRDDSPNDEAKIFWCGVFMQIGSFVGSWIMFPLTNTYHLFKSGNLC</sequence>
<comment type="subcellular location">
    <subcellularLocation>
        <location evidence="2 9">Cell membrane</location>
        <topology evidence="2 9">Multi-pass membrane protein</topology>
    </subcellularLocation>
</comment>
<feature type="compositionally biased region" description="Basic and acidic residues" evidence="10">
    <location>
        <begin position="252"/>
        <end position="267"/>
    </location>
</feature>
<evidence type="ECO:0000256" key="5">
    <source>
        <dbReference type="ARBA" id="ARBA00022475"/>
    </source>
</evidence>
<dbReference type="Gene3D" id="1.20.1250.20">
    <property type="entry name" value="MFS general substrate transporter like domains"/>
    <property type="match status" value="1"/>
</dbReference>
<keyword evidence="7 9" id="KW-1133">Transmembrane helix</keyword>
<keyword evidence="4 9" id="KW-0813">Transport</keyword>
<comment type="similarity">
    <text evidence="3 9">Belongs to the riboflavin transporter family.</text>
</comment>
<accession>A0A914E4I9</accession>
<feature type="transmembrane region" description="Helical" evidence="9">
    <location>
        <begin position="311"/>
        <end position="332"/>
    </location>
</feature>
<evidence type="ECO:0000256" key="9">
    <source>
        <dbReference type="RuleBase" id="RU368035"/>
    </source>
</evidence>
<keyword evidence="11" id="KW-1185">Reference proteome</keyword>
<proteinExistence type="inferred from homology"/>
<dbReference type="PANTHER" id="PTHR12929:SF10">
    <property type="entry name" value="RIBOFLAVIN TRANSPORTER"/>
    <property type="match status" value="1"/>
</dbReference>
<dbReference type="WBParaSite" id="ACRNAN_scaffold5644.g17638.t1">
    <property type="protein sequence ID" value="ACRNAN_scaffold5644.g17638.t1"/>
    <property type="gene ID" value="ACRNAN_scaffold5644.g17638"/>
</dbReference>
<dbReference type="InterPro" id="IPR009357">
    <property type="entry name" value="Riboflavin_transptr"/>
</dbReference>
<feature type="transmembrane region" description="Helical" evidence="9">
    <location>
        <begin position="192"/>
        <end position="211"/>
    </location>
</feature>
<evidence type="ECO:0000256" key="7">
    <source>
        <dbReference type="ARBA" id="ARBA00022989"/>
    </source>
</evidence>
<dbReference type="GO" id="GO:0032217">
    <property type="term" value="F:riboflavin transmembrane transporter activity"/>
    <property type="evidence" value="ECO:0007669"/>
    <property type="project" value="UniProtKB-UniRule"/>
</dbReference>
<feature type="transmembrane region" description="Helical" evidence="9">
    <location>
        <begin position="370"/>
        <end position="389"/>
    </location>
</feature>
<comment type="catalytic activity">
    <reaction evidence="1 9">
        <text>riboflavin(in) = riboflavin(out)</text>
        <dbReference type="Rhea" id="RHEA:35015"/>
        <dbReference type="ChEBI" id="CHEBI:57986"/>
    </reaction>
</comment>
<feature type="transmembrane region" description="Helical" evidence="9">
    <location>
        <begin position="137"/>
        <end position="159"/>
    </location>
</feature>
<feature type="transmembrane region" description="Helical" evidence="9">
    <location>
        <begin position="339"/>
        <end position="358"/>
    </location>
</feature>
<feature type="transmembrane region" description="Helical" evidence="9">
    <location>
        <begin position="107"/>
        <end position="130"/>
    </location>
</feature>
<feature type="transmembrane region" description="Helical" evidence="9">
    <location>
        <begin position="409"/>
        <end position="428"/>
    </location>
</feature>
<dbReference type="GO" id="GO:0005886">
    <property type="term" value="C:plasma membrane"/>
    <property type="evidence" value="ECO:0007669"/>
    <property type="project" value="UniProtKB-SubCell"/>
</dbReference>
<dbReference type="Proteomes" id="UP000887540">
    <property type="component" value="Unplaced"/>
</dbReference>
<evidence type="ECO:0000256" key="6">
    <source>
        <dbReference type="ARBA" id="ARBA00022692"/>
    </source>
</evidence>
<dbReference type="Pfam" id="PF06237">
    <property type="entry name" value="SLC52_ribofla_tr"/>
    <property type="match status" value="1"/>
</dbReference>
<keyword evidence="5 9" id="KW-1003">Cell membrane</keyword>
<feature type="transmembrane region" description="Helical" evidence="9">
    <location>
        <begin position="41"/>
        <end position="62"/>
    </location>
</feature>
<evidence type="ECO:0000256" key="10">
    <source>
        <dbReference type="SAM" id="MobiDB-lite"/>
    </source>
</evidence>
<evidence type="ECO:0000256" key="4">
    <source>
        <dbReference type="ARBA" id="ARBA00022448"/>
    </source>
</evidence>
<reference evidence="12" key="1">
    <citation type="submission" date="2022-11" db="UniProtKB">
        <authorList>
            <consortium name="WormBaseParasite"/>
        </authorList>
    </citation>
    <scope>IDENTIFICATION</scope>
</reference>
<keyword evidence="6 9" id="KW-0812">Transmembrane</keyword>
<dbReference type="AlphaFoldDB" id="A0A914E4I9"/>
<feature type="region of interest" description="Disordered" evidence="10">
    <location>
        <begin position="232"/>
        <end position="267"/>
    </location>
</feature>
<evidence type="ECO:0000256" key="2">
    <source>
        <dbReference type="ARBA" id="ARBA00004651"/>
    </source>
</evidence>
<evidence type="ECO:0000256" key="3">
    <source>
        <dbReference type="ARBA" id="ARBA00006366"/>
    </source>
</evidence>
<dbReference type="InterPro" id="IPR036259">
    <property type="entry name" value="MFS_trans_sf"/>
</dbReference>